<dbReference type="GO" id="GO:0010181">
    <property type="term" value="F:FMN binding"/>
    <property type="evidence" value="ECO:0007669"/>
    <property type="project" value="InterPro"/>
</dbReference>
<proteinExistence type="inferred from homology"/>
<dbReference type="InterPro" id="IPR045247">
    <property type="entry name" value="Oye-like"/>
</dbReference>
<sequence>MADLFTPLEMGRLTLPNRILMAPMTRCRAERDGTPTPIMAEYYAQRASSGLIITEATAVAPEGIGYIYTPGIWNDRQQAAWQHVTEAVHRAGGRIYCQIWHVGRVSHPDLQPNGALPIAPSAIAPEGTVYTYEGPKPFVTPRALETDEIPGIVQQFADAARRAIAVGFDGVEVHGANGYLIDQFLRDGSNHRTDRYGGSIENRARFLMEVLDAVVQAVGADRVGLRLSPVQPFNSMSDSNPEATFTRVVEMVQAWPLAYLHVTRMGIDQPGKAGPFFEPLTLKKRWPGVFVANHGADRDTGNQWIHDGLADAVAYGALYLSNPDLVEKFRTGRALRAPDPKTFYQGGAKGYTEFDD</sequence>
<keyword evidence="6" id="KW-1185">Reference proteome</keyword>
<evidence type="ECO:0000313" key="6">
    <source>
        <dbReference type="Proteomes" id="UP000262004"/>
    </source>
</evidence>
<reference evidence="5 6" key="1">
    <citation type="submission" date="2018-04" db="EMBL/GenBank/DDBJ databases">
        <title>Complete genome sequence of Hydrogenophilus thermoluteolus TH-1.</title>
        <authorList>
            <person name="Arai H."/>
        </authorList>
    </citation>
    <scope>NUCLEOTIDE SEQUENCE [LARGE SCALE GENOMIC DNA]</scope>
    <source>
        <strain evidence="5 6">TH-1</strain>
    </source>
</reference>
<protein>
    <submittedName>
        <fullName evidence="5">Alkene reductase</fullName>
    </submittedName>
</protein>
<dbReference type="GO" id="GO:0005829">
    <property type="term" value="C:cytosol"/>
    <property type="evidence" value="ECO:0007669"/>
    <property type="project" value="UniProtKB-ARBA"/>
</dbReference>
<organism evidence="5 6">
    <name type="scientific">Hydrogenophilus thermoluteolus</name>
    <name type="common">Pseudomonas hydrogenothermophila</name>
    <dbReference type="NCBI Taxonomy" id="297"/>
    <lineage>
        <taxon>Bacteria</taxon>
        <taxon>Pseudomonadati</taxon>
        <taxon>Pseudomonadota</taxon>
        <taxon>Hydrogenophilia</taxon>
        <taxon>Hydrogenophilales</taxon>
        <taxon>Hydrogenophilaceae</taxon>
        <taxon>Hydrogenophilus</taxon>
    </lineage>
</organism>
<dbReference type="Gene3D" id="3.20.20.70">
    <property type="entry name" value="Aldolase class I"/>
    <property type="match status" value="1"/>
</dbReference>
<dbReference type="CDD" id="cd02933">
    <property type="entry name" value="OYE_like_FMN"/>
    <property type="match status" value="1"/>
</dbReference>
<gene>
    <name evidence="5" type="ORF">HPTL_1246</name>
</gene>
<dbReference type="FunFam" id="3.20.20.70:FF:000059">
    <property type="entry name" value="N-ethylmaleimide reductase, FMN-linked"/>
    <property type="match status" value="1"/>
</dbReference>
<name>A0A2Z6DYQ9_HYDTE</name>
<dbReference type="KEGG" id="htl:HPTL_1246"/>
<comment type="similarity">
    <text evidence="2">Belongs to the NADH:flavin oxidoreductase/NADH oxidase family.</text>
</comment>
<accession>A0A2Z6DYQ9</accession>
<comment type="cofactor">
    <cofactor evidence="1">
        <name>FMN</name>
        <dbReference type="ChEBI" id="CHEBI:58210"/>
    </cofactor>
</comment>
<evidence type="ECO:0000256" key="2">
    <source>
        <dbReference type="ARBA" id="ARBA00005979"/>
    </source>
</evidence>
<dbReference type="InterPro" id="IPR013785">
    <property type="entry name" value="Aldolase_TIM"/>
</dbReference>
<dbReference type="OrthoDB" id="5297124at2"/>
<evidence type="ECO:0000313" key="5">
    <source>
        <dbReference type="EMBL" id="BBD77510.1"/>
    </source>
</evidence>
<dbReference type="PANTHER" id="PTHR22893">
    <property type="entry name" value="NADH OXIDOREDUCTASE-RELATED"/>
    <property type="match status" value="1"/>
</dbReference>
<dbReference type="RefSeq" id="WP_119335241.1">
    <property type="nucleotide sequence ID" value="NZ_AP018558.1"/>
</dbReference>
<dbReference type="AlphaFoldDB" id="A0A2Z6DYQ9"/>
<dbReference type="Pfam" id="PF00724">
    <property type="entry name" value="Oxidored_FMN"/>
    <property type="match status" value="1"/>
</dbReference>
<feature type="domain" description="NADH:flavin oxidoreductase/NADH oxidase N-terminal" evidence="4">
    <location>
        <begin position="3"/>
        <end position="334"/>
    </location>
</feature>
<evidence type="ECO:0000256" key="1">
    <source>
        <dbReference type="ARBA" id="ARBA00001917"/>
    </source>
</evidence>
<dbReference type="PANTHER" id="PTHR22893:SF91">
    <property type="entry name" value="NADPH DEHYDROGENASE 2-RELATED"/>
    <property type="match status" value="1"/>
</dbReference>
<evidence type="ECO:0000256" key="3">
    <source>
        <dbReference type="ARBA" id="ARBA00023002"/>
    </source>
</evidence>
<dbReference type="InterPro" id="IPR001155">
    <property type="entry name" value="OxRdtase_FMN_N"/>
</dbReference>
<dbReference type="Proteomes" id="UP000262004">
    <property type="component" value="Chromosome"/>
</dbReference>
<dbReference type="EMBL" id="AP018558">
    <property type="protein sequence ID" value="BBD77510.1"/>
    <property type="molecule type" value="Genomic_DNA"/>
</dbReference>
<evidence type="ECO:0000259" key="4">
    <source>
        <dbReference type="Pfam" id="PF00724"/>
    </source>
</evidence>
<keyword evidence="3" id="KW-0560">Oxidoreductase</keyword>
<dbReference type="SUPFAM" id="SSF51395">
    <property type="entry name" value="FMN-linked oxidoreductases"/>
    <property type="match status" value="1"/>
</dbReference>
<dbReference type="GO" id="GO:0016628">
    <property type="term" value="F:oxidoreductase activity, acting on the CH-CH group of donors, NAD or NADP as acceptor"/>
    <property type="evidence" value="ECO:0007669"/>
    <property type="project" value="UniProtKB-ARBA"/>
</dbReference>